<feature type="domain" description="UDP-glucose/GDP-mannose dehydrogenase N-terminal" evidence="4">
    <location>
        <begin position="1"/>
        <end position="165"/>
    </location>
</feature>
<dbReference type="InterPro" id="IPR017476">
    <property type="entry name" value="UDP-Glc/GDP-Man"/>
</dbReference>
<dbReference type="RefSeq" id="WP_109535115.1">
    <property type="nucleotide sequence ID" value="NZ_QEYD01000015.1"/>
</dbReference>
<dbReference type="EMBL" id="QEYD01000015">
    <property type="protein sequence ID" value="PWE26879.1"/>
    <property type="molecule type" value="Genomic_DNA"/>
</dbReference>
<proteinExistence type="inferred from homology"/>
<dbReference type="GO" id="GO:0051287">
    <property type="term" value="F:NAD binding"/>
    <property type="evidence" value="ECO:0007669"/>
    <property type="project" value="InterPro"/>
</dbReference>
<protein>
    <submittedName>
        <fullName evidence="5">UDP-glucose 6-dehydrogenase</fullName>
    </submittedName>
</protein>
<dbReference type="InterPro" id="IPR036220">
    <property type="entry name" value="UDP-Glc/GDP-Man_DH_C_sf"/>
</dbReference>
<comment type="similarity">
    <text evidence="1 2">Belongs to the UDP-glucose/GDP-mannose dehydrogenase family.</text>
</comment>
<evidence type="ECO:0000313" key="6">
    <source>
        <dbReference type="Proteomes" id="UP000244940"/>
    </source>
</evidence>
<dbReference type="AlphaFoldDB" id="A0A2U2C4V5"/>
<evidence type="ECO:0000313" key="5">
    <source>
        <dbReference type="EMBL" id="PWE26879.1"/>
    </source>
</evidence>
<evidence type="ECO:0000256" key="2">
    <source>
        <dbReference type="PIRNR" id="PIRNR000124"/>
    </source>
</evidence>
<dbReference type="Pfam" id="PF03721">
    <property type="entry name" value="UDPG_MGDP_dh_N"/>
    <property type="match status" value="1"/>
</dbReference>
<dbReference type="GeneID" id="94367188"/>
<feature type="domain" description="UDP-glucose/GDP-mannose dehydrogenase dimerisation" evidence="3">
    <location>
        <begin position="191"/>
        <end position="258"/>
    </location>
</feature>
<dbReference type="InterPro" id="IPR013328">
    <property type="entry name" value="6PGD_dom2"/>
</dbReference>
<dbReference type="Gene3D" id="3.40.50.720">
    <property type="entry name" value="NAD(P)-binding Rossmann-like Domain"/>
    <property type="match status" value="2"/>
</dbReference>
<dbReference type="InterPro" id="IPR036291">
    <property type="entry name" value="NAD(P)-bd_dom_sf"/>
</dbReference>
<dbReference type="InterPro" id="IPR014026">
    <property type="entry name" value="UDP-Glc/GDP-Man_DH_dimer"/>
</dbReference>
<reference evidence="5 6" key="1">
    <citation type="submission" date="2018-05" db="EMBL/GenBank/DDBJ databases">
        <title>Pararhodobacter marina sp. nov., isolated from deep-sea water of the Indian Ocean.</title>
        <authorList>
            <person name="Lai Q.Sr."/>
            <person name="Liu X."/>
            <person name="Shao Z."/>
        </authorList>
    </citation>
    <scope>NUCLEOTIDE SEQUENCE [LARGE SCALE GENOMIC DNA]</scope>
    <source>
        <strain evidence="5 6">CIC4N-9</strain>
    </source>
</reference>
<dbReference type="Pfam" id="PF00984">
    <property type="entry name" value="UDPG_MGDP_dh"/>
    <property type="match status" value="1"/>
</dbReference>
<dbReference type="SUPFAM" id="SSF51735">
    <property type="entry name" value="NAD(P)-binding Rossmann-fold domains"/>
    <property type="match status" value="1"/>
</dbReference>
<evidence type="ECO:0000259" key="4">
    <source>
        <dbReference type="Pfam" id="PF03721"/>
    </source>
</evidence>
<dbReference type="PIRSF" id="PIRSF000124">
    <property type="entry name" value="UDPglc_GDPman_dh"/>
    <property type="match status" value="1"/>
</dbReference>
<dbReference type="InterPro" id="IPR028359">
    <property type="entry name" value="UDP_ManNAc/GlcNAc_DH"/>
</dbReference>
<dbReference type="GO" id="GO:0000271">
    <property type="term" value="P:polysaccharide biosynthetic process"/>
    <property type="evidence" value="ECO:0007669"/>
    <property type="project" value="InterPro"/>
</dbReference>
<evidence type="ECO:0000256" key="1">
    <source>
        <dbReference type="ARBA" id="ARBA00006601"/>
    </source>
</evidence>
<dbReference type="SUPFAM" id="SSF48179">
    <property type="entry name" value="6-phosphogluconate dehydrogenase C-terminal domain-like"/>
    <property type="match status" value="1"/>
</dbReference>
<accession>A0A2U2C4V5</accession>
<gene>
    <name evidence="5" type="ORF">C4N9_20040</name>
</gene>
<evidence type="ECO:0000259" key="3">
    <source>
        <dbReference type="Pfam" id="PF00984"/>
    </source>
</evidence>
<keyword evidence="6" id="KW-1185">Reference proteome</keyword>
<dbReference type="GO" id="GO:0016628">
    <property type="term" value="F:oxidoreductase activity, acting on the CH-CH group of donors, NAD or NADP as acceptor"/>
    <property type="evidence" value="ECO:0007669"/>
    <property type="project" value="InterPro"/>
</dbReference>
<organism evidence="5 6">
    <name type="scientific">Pararhodobacter marinus</name>
    <dbReference type="NCBI Taxonomy" id="2184063"/>
    <lineage>
        <taxon>Bacteria</taxon>
        <taxon>Pseudomonadati</taxon>
        <taxon>Pseudomonadota</taxon>
        <taxon>Alphaproteobacteria</taxon>
        <taxon>Rhodobacterales</taxon>
        <taxon>Paracoccaceae</taxon>
        <taxon>Pararhodobacter</taxon>
    </lineage>
</organism>
<dbReference type="PANTHER" id="PTHR43750">
    <property type="entry name" value="UDP-GLUCOSE 6-DEHYDROGENASE TUAD"/>
    <property type="match status" value="1"/>
</dbReference>
<dbReference type="Proteomes" id="UP000244940">
    <property type="component" value="Unassembled WGS sequence"/>
</dbReference>
<sequence length="387" mass="41611">MKIAVAGLGAVGLANAILLARLHEVIAVDPRPGRVALVNRGRTPIDDPECAEYLASGMLNLRATLHDTEAFSGAEVVIIAPPPAEAETERFDTAPIEALVERVRAINPHALMVIRATVPVGFTAALIEKTGCRRIVVVPDFHREGRALYDNLYPARLIVGEVSARGATLADLFRGAALTREIATRLTDATEAEAIKIFTASYLALRMSFFNELDTIALAADLNAREVIETLGGDPLVGRHDDNPGFGFGGPFPARVSHEMLETFGDVPQHMMRAIVEGDEARKEALTQAILSRRPRCVGIHRPIAGRGGDENPETALREILVRLASCGIDLVVYEPGSTATEACGYRIETDFGRFAAGCDLIVANAMTPDLAGLGPKVFTRDRFSRG</sequence>
<dbReference type="InterPro" id="IPR001732">
    <property type="entry name" value="UDP-Glc/GDP-Man_DH_N"/>
</dbReference>
<dbReference type="Gene3D" id="1.10.1040.10">
    <property type="entry name" value="N-(1-d-carboxylethyl)-l-norvaline Dehydrogenase, domain 2"/>
    <property type="match status" value="1"/>
</dbReference>
<dbReference type="OrthoDB" id="7828641at2"/>
<dbReference type="GO" id="GO:0016616">
    <property type="term" value="F:oxidoreductase activity, acting on the CH-OH group of donors, NAD or NADP as acceptor"/>
    <property type="evidence" value="ECO:0007669"/>
    <property type="project" value="InterPro"/>
</dbReference>
<comment type="caution">
    <text evidence="5">The sequence shown here is derived from an EMBL/GenBank/DDBJ whole genome shotgun (WGS) entry which is preliminary data.</text>
</comment>
<dbReference type="InterPro" id="IPR008927">
    <property type="entry name" value="6-PGluconate_DH-like_C_sf"/>
</dbReference>
<name>A0A2U2C4V5_9RHOB</name>
<dbReference type="PIRSF" id="PIRSF500136">
    <property type="entry name" value="UDP_ManNAc_DH"/>
    <property type="match status" value="1"/>
</dbReference>
<dbReference type="SUPFAM" id="SSF52413">
    <property type="entry name" value="UDP-glucose/GDP-mannose dehydrogenase C-terminal domain"/>
    <property type="match status" value="1"/>
</dbReference>
<dbReference type="PANTHER" id="PTHR43750:SF2">
    <property type="entry name" value="UDP-GLUCOSE 6-DEHYDROGENASE"/>
    <property type="match status" value="1"/>
</dbReference>